<dbReference type="PROSITE" id="PS50110">
    <property type="entry name" value="RESPONSE_REGULATORY"/>
    <property type="match status" value="1"/>
</dbReference>
<dbReference type="InterPro" id="IPR001789">
    <property type="entry name" value="Sig_transdc_resp-reg_receiver"/>
</dbReference>
<evidence type="ECO:0000313" key="4">
    <source>
        <dbReference type="EMBL" id="GGP75236.1"/>
    </source>
</evidence>
<dbReference type="PANTHER" id="PTHR44591">
    <property type="entry name" value="STRESS RESPONSE REGULATOR PROTEIN 1"/>
    <property type="match status" value="1"/>
</dbReference>
<evidence type="ECO:0000259" key="3">
    <source>
        <dbReference type="PROSITE" id="PS50110"/>
    </source>
</evidence>
<feature type="modified residue" description="4-aspartylphosphate" evidence="2">
    <location>
        <position position="59"/>
    </location>
</feature>
<dbReference type="InterPro" id="IPR050595">
    <property type="entry name" value="Bact_response_regulator"/>
</dbReference>
<gene>
    <name evidence="4" type="ORF">GCM10009410_04140</name>
</gene>
<dbReference type="Pfam" id="PF00072">
    <property type="entry name" value="Response_reg"/>
    <property type="match status" value="1"/>
</dbReference>
<proteinExistence type="predicted"/>
<evidence type="ECO:0000313" key="5">
    <source>
        <dbReference type="Proteomes" id="UP000654004"/>
    </source>
</evidence>
<name>A0ABQ2QD52_9GAMM</name>
<dbReference type="Proteomes" id="UP000654004">
    <property type="component" value="Unassembled WGS sequence"/>
</dbReference>
<protein>
    <submittedName>
        <fullName evidence="4">Response regulator</fullName>
    </submittedName>
</protein>
<reference evidence="5" key="1">
    <citation type="journal article" date="2019" name="Int. J. Syst. Evol. Microbiol.">
        <title>The Global Catalogue of Microorganisms (GCM) 10K type strain sequencing project: providing services to taxonomists for standard genome sequencing and annotation.</title>
        <authorList>
            <consortium name="The Broad Institute Genomics Platform"/>
            <consortium name="The Broad Institute Genome Sequencing Center for Infectious Disease"/>
            <person name="Wu L."/>
            <person name="Ma J."/>
        </authorList>
    </citation>
    <scope>NUCLEOTIDE SEQUENCE [LARGE SCALE GENOMIC DNA]</scope>
    <source>
        <strain evidence="5">JCM 32305</strain>
    </source>
</reference>
<dbReference type="PANTHER" id="PTHR44591:SF25">
    <property type="entry name" value="CHEMOTAXIS TWO-COMPONENT RESPONSE REGULATOR"/>
    <property type="match status" value="1"/>
</dbReference>
<dbReference type="Gene3D" id="3.40.50.2300">
    <property type="match status" value="1"/>
</dbReference>
<keyword evidence="5" id="KW-1185">Reference proteome</keyword>
<dbReference type="EMBL" id="BMQW01000001">
    <property type="protein sequence ID" value="GGP75236.1"/>
    <property type="molecule type" value="Genomic_DNA"/>
</dbReference>
<dbReference type="SMART" id="SM00448">
    <property type="entry name" value="REC"/>
    <property type="match status" value="1"/>
</dbReference>
<accession>A0ABQ2QD52</accession>
<dbReference type="InterPro" id="IPR011006">
    <property type="entry name" value="CheY-like_superfamily"/>
</dbReference>
<evidence type="ECO:0000256" key="2">
    <source>
        <dbReference type="PROSITE-ProRule" id="PRU00169"/>
    </source>
</evidence>
<organism evidence="4 5">
    <name type="scientific">Shewanella ulleungensis</name>
    <dbReference type="NCBI Taxonomy" id="2282699"/>
    <lineage>
        <taxon>Bacteria</taxon>
        <taxon>Pseudomonadati</taxon>
        <taxon>Pseudomonadota</taxon>
        <taxon>Gammaproteobacteria</taxon>
        <taxon>Alteromonadales</taxon>
        <taxon>Shewanellaceae</taxon>
        <taxon>Shewanella</taxon>
    </lineage>
</organism>
<sequence>MHSNVSRENLIAIIDDEQSIRNGLSSLLRSEGYETVLFSSAESFLSSEKINNIKFMVLDLKLTEMSGVTLFELLLEANIKIPTVFISGNAEPEMSESLVKKGGILFLSKPINVELLLRKVKDILAG</sequence>
<comment type="caution">
    <text evidence="4">The sequence shown here is derived from an EMBL/GenBank/DDBJ whole genome shotgun (WGS) entry which is preliminary data.</text>
</comment>
<dbReference type="SUPFAM" id="SSF52172">
    <property type="entry name" value="CheY-like"/>
    <property type="match status" value="1"/>
</dbReference>
<evidence type="ECO:0000256" key="1">
    <source>
        <dbReference type="ARBA" id="ARBA00022553"/>
    </source>
</evidence>
<keyword evidence="1 2" id="KW-0597">Phosphoprotein</keyword>
<feature type="domain" description="Response regulatory" evidence="3">
    <location>
        <begin position="10"/>
        <end position="124"/>
    </location>
</feature>
<dbReference type="RefSeq" id="WP_188952857.1">
    <property type="nucleotide sequence ID" value="NZ_BMQW01000001.1"/>
</dbReference>